<dbReference type="InterPro" id="IPR036397">
    <property type="entry name" value="RNaseH_sf"/>
</dbReference>
<feature type="chain" id="PRO_5012891836" description="DDE-1 domain-containing protein" evidence="1">
    <location>
        <begin position="28"/>
        <end position="99"/>
    </location>
</feature>
<keyword evidence="1" id="KW-0732">Signal</keyword>
<evidence type="ECO:0008006" key="3">
    <source>
        <dbReference type="Google" id="ProtNLM"/>
    </source>
</evidence>
<protein>
    <recommendedName>
        <fullName evidence="3">DDE-1 domain-containing protein</fullName>
    </recommendedName>
</protein>
<dbReference type="EnsemblMetazoa" id="Aqu2.1.33989_001">
    <property type="protein sequence ID" value="Aqu2.1.33989_001"/>
    <property type="gene ID" value="Aqu2.1.33989"/>
</dbReference>
<dbReference type="GO" id="GO:0003676">
    <property type="term" value="F:nucleic acid binding"/>
    <property type="evidence" value="ECO:0007669"/>
    <property type="project" value="InterPro"/>
</dbReference>
<organism evidence="2">
    <name type="scientific">Amphimedon queenslandica</name>
    <name type="common">Sponge</name>
    <dbReference type="NCBI Taxonomy" id="400682"/>
    <lineage>
        <taxon>Eukaryota</taxon>
        <taxon>Metazoa</taxon>
        <taxon>Porifera</taxon>
        <taxon>Demospongiae</taxon>
        <taxon>Heteroscleromorpha</taxon>
        <taxon>Haplosclerida</taxon>
        <taxon>Niphatidae</taxon>
        <taxon>Amphimedon</taxon>
    </lineage>
</organism>
<sequence>LAHQNGHSVLWLLVGHCKLNLIELSWASVKGYVARNNTNYNLTSIQQLVQEGFLHTTPDMWQNFYQQVKKIEAQYIEKDGIIEETLDERVIKLGKIDRQ</sequence>
<reference evidence="2" key="1">
    <citation type="submission" date="2017-05" db="UniProtKB">
        <authorList>
            <consortium name="EnsemblMetazoa"/>
        </authorList>
    </citation>
    <scope>IDENTIFICATION</scope>
</reference>
<accession>A0A1X7V2G6</accession>
<evidence type="ECO:0000256" key="1">
    <source>
        <dbReference type="SAM" id="SignalP"/>
    </source>
</evidence>
<feature type="signal peptide" evidence="1">
    <location>
        <begin position="1"/>
        <end position="27"/>
    </location>
</feature>
<dbReference type="InParanoid" id="A0A1X7V2G6"/>
<proteinExistence type="predicted"/>
<name>A0A1X7V2G6_AMPQE</name>
<dbReference type="Gene3D" id="3.30.420.10">
    <property type="entry name" value="Ribonuclease H-like superfamily/Ribonuclease H"/>
    <property type="match status" value="1"/>
</dbReference>
<dbReference type="AlphaFoldDB" id="A0A1X7V2G6"/>
<evidence type="ECO:0000313" key="2">
    <source>
        <dbReference type="EnsemblMetazoa" id="Aqu2.1.33989_001"/>
    </source>
</evidence>